<evidence type="ECO:0000256" key="3">
    <source>
        <dbReference type="ARBA" id="ARBA00022473"/>
    </source>
</evidence>
<evidence type="ECO:0000313" key="10">
    <source>
        <dbReference type="EMBL" id="KAJ6216648.1"/>
    </source>
</evidence>
<dbReference type="GO" id="GO:0000902">
    <property type="term" value="P:cell morphogenesis"/>
    <property type="evidence" value="ECO:0007669"/>
    <property type="project" value="UniProtKB-ARBA"/>
</dbReference>
<proteinExistence type="inferred from homology"/>
<evidence type="ECO:0000256" key="9">
    <source>
        <dbReference type="RuleBase" id="RU003500"/>
    </source>
</evidence>
<reference evidence="10" key="1">
    <citation type="submission" date="2022-12" db="EMBL/GenBank/DDBJ databases">
        <title>Genome assemblies of Blomia tropicalis.</title>
        <authorList>
            <person name="Cui Y."/>
        </authorList>
    </citation>
    <scope>NUCLEOTIDE SEQUENCE</scope>
    <source>
        <tissue evidence="10">Adult mites</tissue>
    </source>
</reference>
<dbReference type="PRINTS" id="PR01349">
    <property type="entry name" value="WNTPROTEIN"/>
</dbReference>
<dbReference type="OMA" id="NDHMPDI"/>
<dbReference type="GO" id="GO:0007517">
    <property type="term" value="P:muscle organ development"/>
    <property type="evidence" value="ECO:0007669"/>
    <property type="project" value="UniProtKB-ARBA"/>
</dbReference>
<evidence type="ECO:0000313" key="11">
    <source>
        <dbReference type="Proteomes" id="UP001142055"/>
    </source>
</evidence>
<evidence type="ECO:0000256" key="6">
    <source>
        <dbReference type="ARBA" id="ARBA00022687"/>
    </source>
</evidence>
<dbReference type="PANTHER" id="PTHR12027:SF91">
    <property type="entry name" value="PROTO-ONCOGENE WNT-1"/>
    <property type="match status" value="1"/>
</dbReference>
<dbReference type="InterPro" id="IPR018161">
    <property type="entry name" value="Wnt_CS"/>
</dbReference>
<dbReference type="Pfam" id="PF00110">
    <property type="entry name" value="wnt"/>
    <property type="match status" value="1"/>
</dbReference>
<name>A0A9Q0LY56_BLOTA</name>
<organism evidence="10 11">
    <name type="scientific">Blomia tropicalis</name>
    <name type="common">Mite</name>
    <dbReference type="NCBI Taxonomy" id="40697"/>
    <lineage>
        <taxon>Eukaryota</taxon>
        <taxon>Metazoa</taxon>
        <taxon>Ecdysozoa</taxon>
        <taxon>Arthropoda</taxon>
        <taxon>Chelicerata</taxon>
        <taxon>Arachnida</taxon>
        <taxon>Acari</taxon>
        <taxon>Acariformes</taxon>
        <taxon>Sarcoptiformes</taxon>
        <taxon>Astigmata</taxon>
        <taxon>Glycyphagoidea</taxon>
        <taxon>Echimyopodidae</taxon>
        <taxon>Blomia</taxon>
    </lineage>
</organism>
<dbReference type="GO" id="GO:0045165">
    <property type="term" value="P:cell fate commitment"/>
    <property type="evidence" value="ECO:0007669"/>
    <property type="project" value="TreeGrafter"/>
</dbReference>
<dbReference type="GO" id="GO:0060070">
    <property type="term" value="P:canonical Wnt signaling pathway"/>
    <property type="evidence" value="ECO:0007669"/>
    <property type="project" value="TreeGrafter"/>
</dbReference>
<keyword evidence="5" id="KW-0272">Extracellular matrix</keyword>
<dbReference type="GO" id="GO:0005125">
    <property type="term" value="F:cytokine activity"/>
    <property type="evidence" value="ECO:0007669"/>
    <property type="project" value="TreeGrafter"/>
</dbReference>
<keyword evidence="8" id="KW-0449">Lipoprotein</keyword>
<gene>
    <name evidence="10" type="ORF">RDWZM_007805</name>
</gene>
<dbReference type="AlphaFoldDB" id="A0A9Q0LY56"/>
<keyword evidence="11" id="KW-1185">Reference proteome</keyword>
<keyword evidence="6 9" id="KW-0879">Wnt signaling pathway</keyword>
<evidence type="ECO:0000256" key="2">
    <source>
        <dbReference type="ARBA" id="ARBA00005683"/>
    </source>
</evidence>
<evidence type="ECO:0000256" key="7">
    <source>
        <dbReference type="ARBA" id="ARBA00023157"/>
    </source>
</evidence>
<keyword evidence="3 9" id="KW-0217">Developmental protein</keyword>
<sequence>MNSGIIIIKKRNDGGDVLVDRLNRVNKLIKMLIGDDCRRLIKVESRRVRERDIARNPSSGHQTISLDHLNHVNAIRSSSSSRTSNNLNLPLRKKQRRLVKENPGLLNAISNAMRMAINECQNQLKDHRWNCPVTDWKKGKNVFGKIIQTGCRETAFVYALTSAAVAHSIARACSEGLISTCTCDYSPNKQPKDGNDWQWGGCSDNIKFGYKYARSFVDAAERGRDQRFVMNLHNNEAGRRLVSEEKRQECKCHGMSGSCTVKTCWIRLASFHEIGNNLKERFDKALRVKVGNDFRGLARNRYKYKNVQLETYEKGYPKPTETDLIYFEESPDFCIANPKYGLSGTKGRECNASSISVDSCNLVCCDRGYTTEEIEVTERCNCTFRWCCEVNCNICKMGNQNKNLIEIVNNGLRSVTSGSAKQHSSLKR</sequence>
<evidence type="ECO:0000256" key="8">
    <source>
        <dbReference type="ARBA" id="ARBA00023288"/>
    </source>
</evidence>
<comment type="caution">
    <text evidence="10">The sequence shown here is derived from an EMBL/GenBank/DDBJ whole genome shotgun (WGS) entry which is preliminary data.</text>
</comment>
<comment type="subcellular location">
    <subcellularLocation>
        <location evidence="1 9">Secreted</location>
        <location evidence="1 9">Extracellular space</location>
        <location evidence="1 9">Extracellular matrix</location>
    </subcellularLocation>
</comment>
<dbReference type="SMART" id="SM00097">
    <property type="entry name" value="WNT1"/>
    <property type="match status" value="1"/>
</dbReference>
<evidence type="ECO:0000256" key="5">
    <source>
        <dbReference type="ARBA" id="ARBA00022530"/>
    </source>
</evidence>
<dbReference type="InterPro" id="IPR005817">
    <property type="entry name" value="Wnt"/>
</dbReference>
<dbReference type="EMBL" id="JAPWDV010000003">
    <property type="protein sequence ID" value="KAJ6216648.1"/>
    <property type="molecule type" value="Genomic_DNA"/>
</dbReference>
<evidence type="ECO:0000256" key="1">
    <source>
        <dbReference type="ARBA" id="ARBA00004498"/>
    </source>
</evidence>
<dbReference type="Gene3D" id="3.30.2460.20">
    <property type="match status" value="1"/>
</dbReference>
<dbReference type="InterPro" id="IPR043158">
    <property type="entry name" value="Wnt_C"/>
</dbReference>
<keyword evidence="7" id="KW-1015">Disulfide bond</keyword>
<comment type="similarity">
    <text evidence="2 9">Belongs to the Wnt family.</text>
</comment>
<protein>
    <recommendedName>
        <fullName evidence="9">Protein Wnt</fullName>
    </recommendedName>
</protein>
<dbReference type="GO" id="GO:0030182">
    <property type="term" value="P:neuron differentiation"/>
    <property type="evidence" value="ECO:0007669"/>
    <property type="project" value="TreeGrafter"/>
</dbReference>
<dbReference type="Proteomes" id="UP001142055">
    <property type="component" value="Chromosome 3"/>
</dbReference>
<dbReference type="FunFam" id="3.30.2460.20:FF:000001">
    <property type="entry name" value="Wnt homolog"/>
    <property type="match status" value="1"/>
</dbReference>
<dbReference type="PANTHER" id="PTHR12027">
    <property type="entry name" value="WNT RELATED"/>
    <property type="match status" value="1"/>
</dbReference>
<comment type="function">
    <text evidence="9">Ligand for members of the frizzled family of seven transmembrane receptors.</text>
</comment>
<evidence type="ECO:0000256" key="4">
    <source>
        <dbReference type="ARBA" id="ARBA00022525"/>
    </source>
</evidence>
<dbReference type="PROSITE" id="PS00246">
    <property type="entry name" value="WNT1"/>
    <property type="match status" value="1"/>
</dbReference>
<accession>A0A9Q0LY56</accession>
<dbReference type="GO" id="GO:0005615">
    <property type="term" value="C:extracellular space"/>
    <property type="evidence" value="ECO:0007669"/>
    <property type="project" value="TreeGrafter"/>
</dbReference>
<dbReference type="GO" id="GO:0005109">
    <property type="term" value="F:frizzled binding"/>
    <property type="evidence" value="ECO:0007669"/>
    <property type="project" value="TreeGrafter"/>
</dbReference>
<keyword evidence="4" id="KW-0964">Secreted</keyword>